<protein>
    <recommendedName>
        <fullName evidence="4">DUF1571 domain-containing protein</fullName>
    </recommendedName>
</protein>
<evidence type="ECO:0008006" key="4">
    <source>
        <dbReference type="Google" id="ProtNLM"/>
    </source>
</evidence>
<keyword evidence="1" id="KW-0732">Signal</keyword>
<reference evidence="2 3" key="1">
    <citation type="submission" date="2024-04" db="EMBL/GenBank/DDBJ databases">
        <title>Novel species of the genus Ideonella isolated from streams.</title>
        <authorList>
            <person name="Lu H."/>
        </authorList>
    </citation>
    <scope>NUCLEOTIDE SEQUENCE [LARGE SCALE GENOMIC DNA]</scope>
    <source>
        <strain evidence="2 3">DXS29W</strain>
    </source>
</reference>
<dbReference type="Proteomes" id="UP001371218">
    <property type="component" value="Unassembled WGS sequence"/>
</dbReference>
<sequence length="230" mass="25685">MTRPLLHRLALWLAVALPAPGACLAADDFSEAEQALFIDPQLAGVSPPATLHYRYRKSGTLEAGFDDDVNVTLSRQPDGSCCLAHTEFLSPTRRVQLPDIESAQGNPVILSFLERDIHEMQRLTKGQHNYFRKRIRMAVYEGATIRELKRPYRDGQVTVREISIAPYLDDPMRSRFETLAGKRYVFSLSKEVPGGVYALRSWVAAEAQGAEPLLVEELQADGVPPTPREP</sequence>
<evidence type="ECO:0000313" key="3">
    <source>
        <dbReference type="Proteomes" id="UP001371218"/>
    </source>
</evidence>
<dbReference type="EMBL" id="JBBUTG010000001">
    <property type="protein sequence ID" value="MEK8029759.1"/>
    <property type="molecule type" value="Genomic_DNA"/>
</dbReference>
<gene>
    <name evidence="2" type="ORF">AACH06_02905</name>
</gene>
<feature type="chain" id="PRO_5047378038" description="DUF1571 domain-containing protein" evidence="1">
    <location>
        <begin position="26"/>
        <end position="230"/>
    </location>
</feature>
<evidence type="ECO:0000256" key="1">
    <source>
        <dbReference type="SAM" id="SignalP"/>
    </source>
</evidence>
<comment type="caution">
    <text evidence="2">The sequence shown here is derived from an EMBL/GenBank/DDBJ whole genome shotgun (WGS) entry which is preliminary data.</text>
</comment>
<name>A0ABU9BKZ8_9BURK</name>
<accession>A0ABU9BKZ8</accession>
<proteinExistence type="predicted"/>
<keyword evidence="3" id="KW-1185">Reference proteome</keyword>
<feature type="signal peptide" evidence="1">
    <location>
        <begin position="1"/>
        <end position="25"/>
    </location>
</feature>
<evidence type="ECO:0000313" key="2">
    <source>
        <dbReference type="EMBL" id="MEK8029759.1"/>
    </source>
</evidence>
<organism evidence="2 3">
    <name type="scientific">Ideonella lacteola</name>
    <dbReference type="NCBI Taxonomy" id="2984193"/>
    <lineage>
        <taxon>Bacteria</taxon>
        <taxon>Pseudomonadati</taxon>
        <taxon>Pseudomonadota</taxon>
        <taxon>Betaproteobacteria</taxon>
        <taxon>Burkholderiales</taxon>
        <taxon>Sphaerotilaceae</taxon>
        <taxon>Ideonella</taxon>
    </lineage>
</organism>
<dbReference type="RefSeq" id="WP_341424093.1">
    <property type="nucleotide sequence ID" value="NZ_JBBUTG010000001.1"/>
</dbReference>